<dbReference type="GO" id="GO:0042274">
    <property type="term" value="P:ribosomal small subunit biogenesis"/>
    <property type="evidence" value="ECO:0007669"/>
    <property type="project" value="UniProtKB-UniRule"/>
</dbReference>
<evidence type="ECO:0000256" key="3">
    <source>
        <dbReference type="ARBA" id="ARBA00022552"/>
    </source>
</evidence>
<evidence type="ECO:0000256" key="1">
    <source>
        <dbReference type="ARBA" id="ARBA00022490"/>
    </source>
</evidence>
<dbReference type="GO" id="GO:0016887">
    <property type="term" value="F:ATP hydrolysis activity"/>
    <property type="evidence" value="ECO:0007669"/>
    <property type="project" value="UniProtKB-UniRule"/>
</dbReference>
<dbReference type="PANTHER" id="PTHR12595:SF0">
    <property type="entry name" value="ADENYLATE KINASE ISOENZYME 6"/>
    <property type="match status" value="1"/>
</dbReference>
<dbReference type="GO" id="GO:0005524">
    <property type="term" value="F:ATP binding"/>
    <property type="evidence" value="ECO:0007669"/>
    <property type="project" value="UniProtKB-KW"/>
</dbReference>
<dbReference type="SUPFAM" id="SSF52540">
    <property type="entry name" value="P-loop containing nucleoside triphosphate hydrolases"/>
    <property type="match status" value="1"/>
</dbReference>
<dbReference type="GO" id="GO:0006364">
    <property type="term" value="P:rRNA processing"/>
    <property type="evidence" value="ECO:0007669"/>
    <property type="project" value="UniProtKB-KW"/>
</dbReference>
<dbReference type="Gene3D" id="3.40.50.300">
    <property type="entry name" value="P-loop containing nucleotide triphosphate hydrolases"/>
    <property type="match status" value="1"/>
</dbReference>
<evidence type="ECO:0000313" key="11">
    <source>
        <dbReference type="Proteomes" id="UP001212411"/>
    </source>
</evidence>
<dbReference type="GeneID" id="80878415"/>
<comment type="caution">
    <text evidence="9">Lacks conserved residue(s) required for the propagation of feature annotation.</text>
</comment>
<feature type="region of interest" description="NMPbind" evidence="9">
    <location>
        <begin position="38"/>
        <end position="61"/>
    </location>
</feature>
<keyword evidence="7 9" id="KW-0067">ATP-binding</keyword>
<feature type="region of interest" description="LID" evidence="9">
    <location>
        <begin position="113"/>
        <end position="123"/>
    </location>
</feature>
<dbReference type="EMBL" id="CP115613">
    <property type="protein sequence ID" value="WBW75088.1"/>
    <property type="molecule type" value="Genomic_DNA"/>
</dbReference>
<evidence type="ECO:0000256" key="6">
    <source>
        <dbReference type="ARBA" id="ARBA00022777"/>
    </source>
</evidence>
<gene>
    <name evidence="10" type="primary">fap7</name>
    <name evidence="10" type="ORF">SOMG_04951</name>
</gene>
<dbReference type="PANTHER" id="PTHR12595">
    <property type="entry name" value="POS9-ACTIVATING FACTOR FAP7-RELATED"/>
    <property type="match status" value="1"/>
</dbReference>
<keyword evidence="6 9" id="KW-0418">Kinase</keyword>
<dbReference type="Proteomes" id="UP001212411">
    <property type="component" value="Chromosome 3"/>
</dbReference>
<comment type="catalytic activity">
    <reaction evidence="9">
        <text>ATP + H2O = ADP + phosphate + H(+)</text>
        <dbReference type="Rhea" id="RHEA:13065"/>
        <dbReference type="ChEBI" id="CHEBI:15377"/>
        <dbReference type="ChEBI" id="CHEBI:15378"/>
        <dbReference type="ChEBI" id="CHEBI:30616"/>
        <dbReference type="ChEBI" id="CHEBI:43474"/>
        <dbReference type="ChEBI" id="CHEBI:456216"/>
    </reaction>
</comment>
<feature type="binding site" evidence="9">
    <location>
        <position position="114"/>
    </location>
    <ligand>
        <name>ATP</name>
        <dbReference type="ChEBI" id="CHEBI:30616"/>
    </ligand>
</feature>
<dbReference type="KEGG" id="som:SOMG_04951"/>
<feature type="binding site" evidence="9">
    <location>
        <position position="20"/>
    </location>
    <ligand>
        <name>ATP</name>
        <dbReference type="ChEBI" id="CHEBI:30616"/>
    </ligand>
</feature>
<feature type="binding site" evidence="9">
    <location>
        <position position="23"/>
    </location>
    <ligand>
        <name>ATP</name>
        <dbReference type="ChEBI" id="CHEBI:30616"/>
    </ligand>
</feature>
<dbReference type="GO" id="GO:0005634">
    <property type="term" value="C:nucleus"/>
    <property type="evidence" value="ECO:0007669"/>
    <property type="project" value="UniProtKB-SubCell"/>
</dbReference>
<comment type="function">
    <text evidence="9">Broad-specificity nucleoside monophosphate (NMP) kinase that catalyzes the reversible transfer of the terminal phosphate group between nucleoside triphosphates and monophosphates. Has also ATPase activity. Involved in the late cytoplasmic maturation steps of the 40S ribosomal particles, specifically 18S rRNA maturation. While NMP activity is not required for ribosome maturation, ATPase activity is. Associates transiently with small ribosomal subunit protein uS11. ATP hydrolysis breaks the interaction with uS11. May temporarily remove uS11 from the ribosome to enable a conformational change of the ribosomal RNA that is needed for the final maturation step of the small ribosomal subunit. Its NMP activity may have a role in nuclear energy homeostasis.</text>
</comment>
<proteinExistence type="inferred from homology"/>
<reference evidence="10 11" key="1">
    <citation type="journal article" date="2023" name="G3 (Bethesda)">
        <title>A high-quality reference genome for the fission yeast Schizosaccharomyces osmophilus.</title>
        <authorList>
            <person name="Jia G.S."/>
            <person name="Zhang W.C."/>
            <person name="Liang Y."/>
            <person name="Liu X.H."/>
            <person name="Rhind N."/>
            <person name="Pidoux A."/>
            <person name="Brysch-Herzberg M."/>
            <person name="Du L.L."/>
        </authorList>
    </citation>
    <scope>NUCLEOTIDE SEQUENCE [LARGE SCALE GENOMIC DNA]</scope>
    <source>
        <strain evidence="10 11">CBS 15793</strain>
    </source>
</reference>
<keyword evidence="2 9" id="KW-0690">Ribosome biogenesis</keyword>
<comment type="subunit">
    <text evidence="9">Interacts with small ribosomal subunit protein uS11. Not a structural component of 43S pre-ribosomes, but transiently interacts with them by binding to uS11.</text>
</comment>
<evidence type="ECO:0000256" key="8">
    <source>
        <dbReference type="ARBA" id="ARBA00023242"/>
    </source>
</evidence>
<comment type="subcellular location">
    <subcellularLocation>
        <location evidence="9">Cytoplasm</location>
    </subcellularLocation>
    <subcellularLocation>
        <location evidence="9">Nucleus</location>
    </subcellularLocation>
</comment>
<dbReference type="InterPro" id="IPR027417">
    <property type="entry name" value="P-loop_NTPase"/>
</dbReference>
<name>A0AAE9WG05_9SCHI</name>
<dbReference type="AlphaFoldDB" id="A0AAE9WG05"/>
<dbReference type="HAMAP" id="MF_00039">
    <property type="entry name" value="Adenylate_kinase_AK6"/>
    <property type="match status" value="1"/>
</dbReference>
<dbReference type="FunFam" id="3.40.50.300:FF:003001">
    <property type="entry name" value="Adenylate kinase isoenzyme 6"/>
    <property type="match status" value="1"/>
</dbReference>
<dbReference type="GO" id="GO:0005737">
    <property type="term" value="C:cytoplasm"/>
    <property type="evidence" value="ECO:0007669"/>
    <property type="project" value="UniProtKB-SubCell"/>
</dbReference>
<keyword evidence="1 9" id="KW-0963">Cytoplasm</keyword>
<comment type="catalytic activity">
    <reaction evidence="9">
        <text>AMP + ATP = 2 ADP</text>
        <dbReference type="Rhea" id="RHEA:12973"/>
        <dbReference type="ChEBI" id="CHEBI:30616"/>
        <dbReference type="ChEBI" id="CHEBI:456215"/>
        <dbReference type="ChEBI" id="CHEBI:456216"/>
        <dbReference type="EC" id="2.7.4.3"/>
    </reaction>
</comment>
<dbReference type="InterPro" id="IPR020618">
    <property type="entry name" value="Adenyl_kinase_AK6"/>
</dbReference>
<feature type="binding site" evidence="9">
    <location>
        <position position="21"/>
    </location>
    <ligand>
        <name>ATP</name>
        <dbReference type="ChEBI" id="CHEBI:30616"/>
    </ligand>
</feature>
<organism evidence="10 11">
    <name type="scientific">Schizosaccharomyces osmophilus</name>
    <dbReference type="NCBI Taxonomy" id="2545709"/>
    <lineage>
        <taxon>Eukaryota</taxon>
        <taxon>Fungi</taxon>
        <taxon>Dikarya</taxon>
        <taxon>Ascomycota</taxon>
        <taxon>Taphrinomycotina</taxon>
        <taxon>Schizosaccharomycetes</taxon>
        <taxon>Schizosaccharomycetales</taxon>
        <taxon>Schizosaccharomycetaceae</taxon>
        <taxon>Schizosaccharomyces</taxon>
    </lineage>
</organism>
<evidence type="ECO:0000256" key="5">
    <source>
        <dbReference type="ARBA" id="ARBA00022741"/>
    </source>
</evidence>
<protein>
    <recommendedName>
        <fullName evidence="9">Adenylate kinase isoenzyme 6 homolog</fullName>
        <shortName evidence="9">AK6</shortName>
        <ecNumber evidence="9">2.7.4.3</ecNumber>
    </recommendedName>
    <alternativeName>
        <fullName evidence="9">Dual activity adenylate kinase/ATPase</fullName>
        <shortName evidence="9">AK/ATPase</shortName>
    </alternativeName>
</protein>
<accession>A0AAE9WG05</accession>
<keyword evidence="3 9" id="KW-0698">rRNA processing</keyword>
<evidence type="ECO:0000256" key="4">
    <source>
        <dbReference type="ARBA" id="ARBA00022679"/>
    </source>
</evidence>
<dbReference type="Pfam" id="PF13238">
    <property type="entry name" value="AAA_18"/>
    <property type="match status" value="1"/>
</dbReference>
<dbReference type="EC" id="2.7.4.3" evidence="9"/>
<keyword evidence="11" id="KW-1185">Reference proteome</keyword>
<dbReference type="GO" id="GO:0004017">
    <property type="term" value="F:AMP kinase activity"/>
    <property type="evidence" value="ECO:0007669"/>
    <property type="project" value="UniProtKB-UniRule"/>
</dbReference>
<keyword evidence="4 9" id="KW-0808">Transferase</keyword>
<feature type="binding site" evidence="9">
    <location>
        <position position="18"/>
    </location>
    <ligand>
        <name>ATP</name>
        <dbReference type="ChEBI" id="CHEBI:30616"/>
    </ligand>
</feature>
<keyword evidence="5 9" id="KW-0547">Nucleotide-binding</keyword>
<sequence>MATEQRDLPNIILCGTPGTGKTTLAEQLADASELEHLCMGTIVKEHHLHFGFDEKWQTYDVDEEKVLDYLEPRLIKGGCIVDWHTCGIFPEELIDLAIVLRTDHSKLWERLEARGYSLHKIQENNEAEIMQVCLEEVRESFDLKMIVELESNSTDDMESNLTRILQWIDAWKEDHVN</sequence>
<feature type="binding site" evidence="9">
    <location>
        <position position="22"/>
    </location>
    <ligand>
        <name>ATP</name>
        <dbReference type="ChEBI" id="CHEBI:30616"/>
    </ligand>
</feature>
<evidence type="ECO:0000256" key="9">
    <source>
        <dbReference type="HAMAP-Rule" id="MF_03173"/>
    </source>
</evidence>
<evidence type="ECO:0000256" key="7">
    <source>
        <dbReference type="ARBA" id="ARBA00022840"/>
    </source>
</evidence>
<dbReference type="RefSeq" id="XP_056039331.1">
    <property type="nucleotide sequence ID" value="XM_056183726.1"/>
</dbReference>
<evidence type="ECO:0000313" key="10">
    <source>
        <dbReference type="EMBL" id="WBW75088.1"/>
    </source>
</evidence>
<evidence type="ECO:0000256" key="2">
    <source>
        <dbReference type="ARBA" id="ARBA00022517"/>
    </source>
</evidence>
<comment type="similarity">
    <text evidence="9">Belongs to the adenylate kinase family. AK6 subfamily.</text>
</comment>
<keyword evidence="8 9" id="KW-0539">Nucleus</keyword>